<comment type="caution">
    <text evidence="1">The sequence shown here is derived from an EMBL/GenBank/DDBJ whole genome shotgun (WGS) entry which is preliminary data.</text>
</comment>
<gene>
    <name evidence="1" type="ORF">L485_12510</name>
</gene>
<reference evidence="1 2" key="1">
    <citation type="journal article" date="2013" name="Genome Announc.">
        <title>Draft Genome Sequence of a Hexachlorocyclohexane-Degrading Bacterium, Sphingobium baderi Strain LL03T.</title>
        <authorList>
            <person name="Kaur J."/>
            <person name="Verma H."/>
            <person name="Tripathi C."/>
            <person name="Khurana J.P."/>
            <person name="Lal R."/>
        </authorList>
    </citation>
    <scope>NUCLEOTIDE SEQUENCE [LARGE SCALE GENOMIC DNA]</scope>
    <source>
        <strain evidence="1 2">LL03</strain>
    </source>
</reference>
<protein>
    <recommendedName>
        <fullName evidence="3">DUF551 domain-containing protein</fullName>
    </recommendedName>
</protein>
<evidence type="ECO:0000313" key="2">
    <source>
        <dbReference type="Proteomes" id="UP000015524"/>
    </source>
</evidence>
<dbReference type="AlphaFoldDB" id="T0HT99"/>
<sequence>MPLLEQRSVNELARRRHATRFCVITAKYIPWDPIGAMPDDRKDGRLMLLWEGDRPVIGRWDDGRKGWEAPEGMHLFEEITYWADINSPE</sequence>
<proteinExistence type="predicted"/>
<organism evidence="1 2">
    <name type="scientific">Sphingobium baderi LL03</name>
    <dbReference type="NCBI Taxonomy" id="1114964"/>
    <lineage>
        <taxon>Bacteria</taxon>
        <taxon>Pseudomonadati</taxon>
        <taxon>Pseudomonadota</taxon>
        <taxon>Alphaproteobacteria</taxon>
        <taxon>Sphingomonadales</taxon>
        <taxon>Sphingomonadaceae</taxon>
        <taxon>Sphingobium</taxon>
    </lineage>
</organism>
<dbReference type="EMBL" id="ATIB01000068">
    <property type="protein sequence ID" value="EQB00764.1"/>
    <property type="molecule type" value="Genomic_DNA"/>
</dbReference>
<accession>T0HT99</accession>
<evidence type="ECO:0008006" key="3">
    <source>
        <dbReference type="Google" id="ProtNLM"/>
    </source>
</evidence>
<keyword evidence="2" id="KW-1185">Reference proteome</keyword>
<name>T0HT99_9SPHN</name>
<dbReference type="RefSeq" id="WP_017182168.1">
    <property type="nucleotide sequence ID" value="NZ_ATIB01000068.1"/>
</dbReference>
<dbReference type="Proteomes" id="UP000015524">
    <property type="component" value="Unassembled WGS sequence"/>
</dbReference>
<dbReference type="PATRIC" id="fig|1114964.3.peg.2446"/>
<evidence type="ECO:0000313" key="1">
    <source>
        <dbReference type="EMBL" id="EQB00764.1"/>
    </source>
</evidence>